<sequence length="166" mass="19194">MYGRIYCCFEMYQNSVKDWVKMTYTMWQTIYNKAHNQTTREEIDELLSTLENGICNLSDDEITVKVGCFIPSQNCEGAADGYLELLAAISPFRTNITQNLLIIALRPIYYLGFEEIESLCQYIATVAKDGRYLNNDQQKVLADLATRKTLIESAFTTMLQFEKTYR</sequence>
<name>A0ABY3SGC4_9BACL</name>
<organism evidence="1 2">
    <name type="scientific">Paenibacillus hexagrammi</name>
    <dbReference type="NCBI Taxonomy" id="2908839"/>
    <lineage>
        <taxon>Bacteria</taxon>
        <taxon>Bacillati</taxon>
        <taxon>Bacillota</taxon>
        <taxon>Bacilli</taxon>
        <taxon>Bacillales</taxon>
        <taxon>Paenibacillaceae</taxon>
        <taxon>Paenibacillus</taxon>
    </lineage>
</organism>
<gene>
    <name evidence="1" type="ORF">L0M14_21305</name>
</gene>
<evidence type="ECO:0000313" key="2">
    <source>
        <dbReference type="Proteomes" id="UP001649230"/>
    </source>
</evidence>
<keyword evidence="2" id="KW-1185">Reference proteome</keyword>
<evidence type="ECO:0008006" key="3">
    <source>
        <dbReference type="Google" id="ProtNLM"/>
    </source>
</evidence>
<evidence type="ECO:0000313" key="1">
    <source>
        <dbReference type="EMBL" id="UJF32236.1"/>
    </source>
</evidence>
<proteinExistence type="predicted"/>
<dbReference type="RefSeq" id="WP_235118580.1">
    <property type="nucleotide sequence ID" value="NZ_CP090978.1"/>
</dbReference>
<dbReference type="EMBL" id="CP090978">
    <property type="protein sequence ID" value="UJF32236.1"/>
    <property type="molecule type" value="Genomic_DNA"/>
</dbReference>
<accession>A0ABY3SGC4</accession>
<dbReference type="Proteomes" id="UP001649230">
    <property type="component" value="Chromosome"/>
</dbReference>
<reference evidence="1 2" key="1">
    <citation type="journal article" date="2024" name="Int. J. Syst. Evol. Microbiol.">
        <title>Paenibacillus hexagrammi sp. nov., a novel bacterium isolated from the gut content of Hexagrammos agrammus.</title>
        <authorList>
            <person name="Jung H.K."/>
            <person name="Kim D.G."/>
            <person name="Zin H."/>
            <person name="Park J."/>
            <person name="Jung H."/>
            <person name="Kim Y.O."/>
            <person name="Kong H.J."/>
            <person name="Kim J.W."/>
            <person name="Kim Y.S."/>
        </authorList>
    </citation>
    <scope>NUCLEOTIDE SEQUENCE [LARGE SCALE GENOMIC DNA]</scope>
    <source>
        <strain evidence="1 2">YPD9-1</strain>
    </source>
</reference>
<protein>
    <recommendedName>
        <fullName evidence="3">DUF892 family protein</fullName>
    </recommendedName>
</protein>